<gene>
    <name evidence="3" type="ORF">MONBRDRAFT_32093</name>
</gene>
<evidence type="ECO:0000313" key="4">
    <source>
        <dbReference type="Proteomes" id="UP000001357"/>
    </source>
</evidence>
<feature type="compositionally biased region" description="Basic and acidic residues" evidence="1">
    <location>
        <begin position="135"/>
        <end position="163"/>
    </location>
</feature>
<sequence length="480" mass="51937">MIWAVYVAPLILAVIPTVLFLCVRKRRSYEPRGGSKASHNVHLSRYEVTLHDVSVSPSDVERSMLHDTNVDMIQQYEDSRRSSIISPLASFRFPHSPQPDEDRDGREVSINMAEESQGEVSIRVLDGRSTDAFERRTSAQNDKAPDNDDERALGGTESYREASDMASKPLPPHDHSEVDEEGFTIIPQHSQAASSKKDDDQFYSSDDDSDTEQRSKWSRLTIKDRASSTDTASEADISRQMRSMSASMHTPVDTNRRSRASTVMDRPPSSANESFAAFGQSPTESEDVATPARGQSAVIDFFSTPIASSADPDRKRAFEPMLSPIVASANTVDDPEASALFDDDDFGAGAGQEFAEPDDLNDSTPALLLSPAAAAAVARRNPGANDGSFLLADAQVLPVPSPPPSGAVAAVKAALRDLNIKLWLLPHSHENGTSGVTMELVDEVASATGLDVEVAGETIEYLRVVTYNKKLSALQADASA</sequence>
<dbReference type="Proteomes" id="UP000001357">
    <property type="component" value="Unassembled WGS sequence"/>
</dbReference>
<dbReference type="InParanoid" id="A9UXD6"/>
<dbReference type="KEGG" id="mbr:MONBRDRAFT_32093"/>
<keyword evidence="4" id="KW-1185">Reference proteome</keyword>
<feature type="transmembrane region" description="Helical" evidence="2">
    <location>
        <begin position="6"/>
        <end position="23"/>
    </location>
</feature>
<dbReference type="GeneID" id="5890249"/>
<keyword evidence="2" id="KW-0812">Transmembrane</keyword>
<feature type="compositionally biased region" description="Basic and acidic residues" evidence="1">
    <location>
        <begin position="211"/>
        <end position="227"/>
    </location>
</feature>
<evidence type="ECO:0000313" key="3">
    <source>
        <dbReference type="EMBL" id="EDQ90371.1"/>
    </source>
</evidence>
<protein>
    <submittedName>
        <fullName evidence="3">Uncharacterized protein</fullName>
    </submittedName>
</protein>
<organism evidence="3 4">
    <name type="scientific">Monosiga brevicollis</name>
    <name type="common">Choanoflagellate</name>
    <dbReference type="NCBI Taxonomy" id="81824"/>
    <lineage>
        <taxon>Eukaryota</taxon>
        <taxon>Choanoflagellata</taxon>
        <taxon>Craspedida</taxon>
        <taxon>Salpingoecidae</taxon>
        <taxon>Monosiga</taxon>
    </lineage>
</organism>
<dbReference type="RefSeq" id="XP_001745138.1">
    <property type="nucleotide sequence ID" value="XM_001745086.1"/>
</dbReference>
<evidence type="ECO:0000256" key="2">
    <source>
        <dbReference type="SAM" id="Phobius"/>
    </source>
</evidence>
<evidence type="ECO:0000256" key="1">
    <source>
        <dbReference type="SAM" id="MobiDB-lite"/>
    </source>
</evidence>
<keyword evidence="2" id="KW-0472">Membrane</keyword>
<accession>A9UXD6</accession>
<dbReference type="EMBL" id="CH991548">
    <property type="protein sequence ID" value="EDQ90371.1"/>
    <property type="molecule type" value="Genomic_DNA"/>
</dbReference>
<dbReference type="AlphaFoldDB" id="A9UXD6"/>
<name>A9UXD6_MONBE</name>
<keyword evidence="2" id="KW-1133">Transmembrane helix</keyword>
<feature type="region of interest" description="Disordered" evidence="1">
    <location>
        <begin position="135"/>
        <end position="288"/>
    </location>
</feature>
<reference evidence="3 4" key="1">
    <citation type="journal article" date="2008" name="Nature">
        <title>The genome of the choanoflagellate Monosiga brevicollis and the origin of metazoans.</title>
        <authorList>
            <consortium name="JGI Sequencing"/>
            <person name="King N."/>
            <person name="Westbrook M.J."/>
            <person name="Young S.L."/>
            <person name="Kuo A."/>
            <person name="Abedin M."/>
            <person name="Chapman J."/>
            <person name="Fairclough S."/>
            <person name="Hellsten U."/>
            <person name="Isogai Y."/>
            <person name="Letunic I."/>
            <person name="Marr M."/>
            <person name="Pincus D."/>
            <person name="Putnam N."/>
            <person name="Rokas A."/>
            <person name="Wright K.J."/>
            <person name="Zuzow R."/>
            <person name="Dirks W."/>
            <person name="Good M."/>
            <person name="Goodstein D."/>
            <person name="Lemons D."/>
            <person name="Li W."/>
            <person name="Lyons J.B."/>
            <person name="Morris A."/>
            <person name="Nichols S."/>
            <person name="Richter D.J."/>
            <person name="Salamov A."/>
            <person name="Bork P."/>
            <person name="Lim W.A."/>
            <person name="Manning G."/>
            <person name="Miller W.T."/>
            <person name="McGinnis W."/>
            <person name="Shapiro H."/>
            <person name="Tjian R."/>
            <person name="Grigoriev I.V."/>
            <person name="Rokhsar D."/>
        </authorList>
    </citation>
    <scope>NUCLEOTIDE SEQUENCE [LARGE SCALE GENOMIC DNA]</scope>
    <source>
        <strain evidence="4">MX1 / ATCC 50154</strain>
    </source>
</reference>
<proteinExistence type="predicted"/>